<protein>
    <submittedName>
        <fullName evidence="1">Uncharacterized protein</fullName>
    </submittedName>
</protein>
<evidence type="ECO:0000313" key="1">
    <source>
        <dbReference type="EMBL" id="CAL2101238.1"/>
    </source>
</evidence>
<organism evidence="1 2">
    <name type="scientific">Tenacibaculum polynesiense</name>
    <dbReference type="NCBI Taxonomy" id="3137857"/>
    <lineage>
        <taxon>Bacteria</taxon>
        <taxon>Pseudomonadati</taxon>
        <taxon>Bacteroidota</taxon>
        <taxon>Flavobacteriia</taxon>
        <taxon>Flavobacteriales</taxon>
        <taxon>Flavobacteriaceae</taxon>
        <taxon>Tenacibaculum</taxon>
    </lineage>
</organism>
<accession>A0ABM9P6Q7</accession>
<comment type="caution">
    <text evidence="1">The sequence shown here is derived from an EMBL/GenBank/DDBJ whole genome shotgun (WGS) entry which is preliminary data.</text>
</comment>
<dbReference type="RefSeq" id="WP_348713969.1">
    <property type="nucleotide sequence ID" value="NZ_CAXJIO010000003.1"/>
</dbReference>
<keyword evidence="2" id="KW-1185">Reference proteome</keyword>
<sequence>MRIFKNIFKKNYTIPEFSRIKSYKNKDKYFIRTQKWDWLNNEQIHVIQKTDGNIKMITMDYWYQEIFLDADGQKTIKENLNRMVQQFIESKMEVPNDLDEMLIQTLDELENELNIIQLIDQKTELKREFELPLSKQQ</sequence>
<dbReference type="EMBL" id="CAXJIO010000003">
    <property type="protein sequence ID" value="CAL2101238.1"/>
    <property type="molecule type" value="Genomic_DNA"/>
</dbReference>
<name>A0ABM9P6Q7_9FLAO</name>
<reference evidence="1 2" key="1">
    <citation type="submission" date="2024-05" db="EMBL/GenBank/DDBJ databases">
        <authorList>
            <person name="Duchaud E."/>
        </authorList>
    </citation>
    <scope>NUCLEOTIDE SEQUENCE [LARGE SCALE GENOMIC DNA]</scope>
    <source>
        <strain evidence="1">Ena-SAMPLE-TAB-13-05-2024-13:56:06:370-140308</strain>
    </source>
</reference>
<gene>
    <name evidence="1" type="ORF">T190423A01A_120025</name>
</gene>
<dbReference type="Proteomes" id="UP001497527">
    <property type="component" value="Unassembled WGS sequence"/>
</dbReference>
<evidence type="ECO:0000313" key="2">
    <source>
        <dbReference type="Proteomes" id="UP001497527"/>
    </source>
</evidence>
<proteinExistence type="predicted"/>